<organism evidence="5 6">
    <name type="scientific">Nocardia vinacea</name>
    <dbReference type="NCBI Taxonomy" id="96468"/>
    <lineage>
        <taxon>Bacteria</taxon>
        <taxon>Bacillati</taxon>
        <taxon>Actinomycetota</taxon>
        <taxon>Actinomycetes</taxon>
        <taxon>Mycobacteriales</taxon>
        <taxon>Nocardiaceae</taxon>
        <taxon>Nocardia</taxon>
    </lineage>
</organism>
<dbReference type="InterPro" id="IPR015168">
    <property type="entry name" value="SsuA/THI5"/>
</dbReference>
<name>A0ABZ1YRI1_9NOCA</name>
<accession>A0ABZ1YRI1</accession>
<keyword evidence="6" id="KW-1185">Reference proteome</keyword>
<comment type="similarity">
    <text evidence="2">Belongs to the bacterial solute-binding protein SsuA/TauA family.</text>
</comment>
<proteinExistence type="inferred from homology"/>
<dbReference type="PANTHER" id="PTHR30024:SF47">
    <property type="entry name" value="TAURINE-BINDING PERIPLASMIC PROTEIN"/>
    <property type="match status" value="1"/>
</dbReference>
<evidence type="ECO:0000313" key="6">
    <source>
        <dbReference type="Proteomes" id="UP001432062"/>
    </source>
</evidence>
<gene>
    <name evidence="5" type="ORF">OG563_43050</name>
</gene>
<evidence type="ECO:0000256" key="3">
    <source>
        <dbReference type="ARBA" id="ARBA00022729"/>
    </source>
</evidence>
<evidence type="ECO:0000256" key="1">
    <source>
        <dbReference type="ARBA" id="ARBA00004418"/>
    </source>
</evidence>
<evidence type="ECO:0000259" key="4">
    <source>
        <dbReference type="Pfam" id="PF09084"/>
    </source>
</evidence>
<dbReference type="Pfam" id="PF09084">
    <property type="entry name" value="NMT1"/>
    <property type="match status" value="1"/>
</dbReference>
<evidence type="ECO:0000256" key="2">
    <source>
        <dbReference type="ARBA" id="ARBA00010742"/>
    </source>
</evidence>
<dbReference type="EMBL" id="CP109441">
    <property type="protein sequence ID" value="WUV45788.1"/>
    <property type="molecule type" value="Genomic_DNA"/>
</dbReference>
<dbReference type="SUPFAM" id="SSF53850">
    <property type="entry name" value="Periplasmic binding protein-like II"/>
    <property type="match status" value="1"/>
</dbReference>
<protein>
    <submittedName>
        <fullName evidence="5">ABC transporter substrate-binding protein</fullName>
    </submittedName>
</protein>
<keyword evidence="3" id="KW-0732">Signal</keyword>
<dbReference type="RefSeq" id="WP_327099046.1">
    <property type="nucleotide sequence ID" value="NZ_CP109149.1"/>
</dbReference>
<feature type="domain" description="SsuA/THI5-like" evidence="4">
    <location>
        <begin position="16"/>
        <end position="155"/>
    </location>
</feature>
<dbReference type="Proteomes" id="UP001432062">
    <property type="component" value="Chromosome"/>
</dbReference>
<sequence length="288" mass="30387">MTVRLRQSVFVPPPLYVVADQRGFLAEAGVEVETTLTRSSDQQRAQLVAGDCDLAVTAIDNLIVWNATGASIRLLAQVERTTPLHLLGRKGFDTITALRGAELGVDAVDNGFAIVLRHLLRSHGLTSDDYTLTPVGGVRERYDALLAGEIAATLLGPPLDELARREGLPVLLAIGDELPDYPGQGLVAGPAGLASAEAISAYLSCLDRARHWLATAESAHAVDMLIRGGYTELSARASLRSAPDSLTPAAAGLRRLYAIRAELAMMPPGAPAVDELFEPAPLASAVSP</sequence>
<dbReference type="PANTHER" id="PTHR30024">
    <property type="entry name" value="ALIPHATIC SULFONATES-BINDING PROTEIN-RELATED"/>
    <property type="match status" value="1"/>
</dbReference>
<reference evidence="5" key="1">
    <citation type="submission" date="2022-10" db="EMBL/GenBank/DDBJ databases">
        <title>The complete genomes of actinobacterial strains from the NBC collection.</title>
        <authorList>
            <person name="Joergensen T.S."/>
            <person name="Alvarez Arevalo M."/>
            <person name="Sterndorff E.B."/>
            <person name="Faurdal D."/>
            <person name="Vuksanovic O."/>
            <person name="Mourched A.-S."/>
            <person name="Charusanti P."/>
            <person name="Shaw S."/>
            <person name="Blin K."/>
            <person name="Weber T."/>
        </authorList>
    </citation>
    <scope>NUCLEOTIDE SEQUENCE</scope>
    <source>
        <strain evidence="5">NBC_01482</strain>
    </source>
</reference>
<evidence type="ECO:0000313" key="5">
    <source>
        <dbReference type="EMBL" id="WUV45788.1"/>
    </source>
</evidence>
<dbReference type="Gene3D" id="3.40.190.10">
    <property type="entry name" value="Periplasmic binding protein-like II"/>
    <property type="match status" value="2"/>
</dbReference>
<comment type="subcellular location">
    <subcellularLocation>
        <location evidence="1">Periplasm</location>
    </subcellularLocation>
</comment>